<evidence type="ECO:0000313" key="2">
    <source>
        <dbReference type="EMBL" id="MFC5970767.1"/>
    </source>
</evidence>
<evidence type="ECO:0000256" key="1">
    <source>
        <dbReference type="SAM" id="Phobius"/>
    </source>
</evidence>
<sequence length="122" mass="13338">MLEVAAVTGASAGRGVPLQLQGAKWTVFEGLALTMVVCVVLYGVLMLYYWSAFDYEERSLVVATTAMLGLVTATLVGPELFPTLRLPLWLDVAITLVYLTVTGALVVLLRRTFKKRRDTKTG</sequence>
<dbReference type="RefSeq" id="WP_247413690.1">
    <property type="nucleotide sequence ID" value="NZ_JALLGW010000001.1"/>
</dbReference>
<accession>A0ABD5RJI3</accession>
<evidence type="ECO:0000313" key="3">
    <source>
        <dbReference type="Proteomes" id="UP001596099"/>
    </source>
</evidence>
<dbReference type="Proteomes" id="UP001596099">
    <property type="component" value="Unassembled WGS sequence"/>
</dbReference>
<name>A0ABD5RJI3_9EURY</name>
<dbReference type="AlphaFoldDB" id="A0ABD5RJI3"/>
<reference evidence="2 3" key="1">
    <citation type="journal article" date="2019" name="Int. J. Syst. Evol. Microbiol.">
        <title>The Global Catalogue of Microorganisms (GCM) 10K type strain sequencing project: providing services to taxonomists for standard genome sequencing and annotation.</title>
        <authorList>
            <consortium name="The Broad Institute Genomics Platform"/>
            <consortium name="The Broad Institute Genome Sequencing Center for Infectious Disease"/>
            <person name="Wu L."/>
            <person name="Ma J."/>
        </authorList>
    </citation>
    <scope>NUCLEOTIDE SEQUENCE [LARGE SCALE GENOMIC DNA]</scope>
    <source>
        <strain evidence="2 3">CGMCC 1.12543</strain>
    </source>
</reference>
<gene>
    <name evidence="2" type="ORF">ACFPYI_05410</name>
</gene>
<organism evidence="2 3">
    <name type="scientific">Halomarina salina</name>
    <dbReference type="NCBI Taxonomy" id="1872699"/>
    <lineage>
        <taxon>Archaea</taxon>
        <taxon>Methanobacteriati</taxon>
        <taxon>Methanobacteriota</taxon>
        <taxon>Stenosarchaea group</taxon>
        <taxon>Halobacteria</taxon>
        <taxon>Halobacteriales</taxon>
        <taxon>Natronomonadaceae</taxon>
        <taxon>Halomarina</taxon>
    </lineage>
</organism>
<keyword evidence="1" id="KW-1133">Transmembrane helix</keyword>
<protein>
    <submittedName>
        <fullName evidence="2">Uncharacterized protein</fullName>
    </submittedName>
</protein>
<keyword evidence="1" id="KW-0812">Transmembrane</keyword>
<proteinExistence type="predicted"/>
<feature type="transmembrane region" description="Helical" evidence="1">
    <location>
        <begin position="59"/>
        <end position="76"/>
    </location>
</feature>
<feature type="transmembrane region" description="Helical" evidence="1">
    <location>
        <begin position="88"/>
        <end position="109"/>
    </location>
</feature>
<keyword evidence="1" id="KW-0472">Membrane</keyword>
<keyword evidence="3" id="KW-1185">Reference proteome</keyword>
<dbReference type="EMBL" id="JBHSQH010000001">
    <property type="protein sequence ID" value="MFC5970767.1"/>
    <property type="molecule type" value="Genomic_DNA"/>
</dbReference>
<comment type="caution">
    <text evidence="2">The sequence shown here is derived from an EMBL/GenBank/DDBJ whole genome shotgun (WGS) entry which is preliminary data.</text>
</comment>
<feature type="transmembrane region" description="Helical" evidence="1">
    <location>
        <begin position="30"/>
        <end position="50"/>
    </location>
</feature>